<feature type="compositionally biased region" description="Basic and acidic residues" evidence="4">
    <location>
        <begin position="194"/>
        <end position="203"/>
    </location>
</feature>
<accession>A0A2B7YRD4</accession>
<dbReference type="Proteomes" id="UP000224634">
    <property type="component" value="Unassembled WGS sequence"/>
</dbReference>
<evidence type="ECO:0000256" key="3">
    <source>
        <dbReference type="RuleBase" id="RU003616"/>
    </source>
</evidence>
<evidence type="ECO:0000313" key="7">
    <source>
        <dbReference type="Proteomes" id="UP000224634"/>
    </source>
</evidence>
<feature type="region of interest" description="Disordered" evidence="4">
    <location>
        <begin position="141"/>
        <end position="204"/>
    </location>
</feature>
<protein>
    <recommendedName>
        <fullName evidence="5">SHSP domain-containing protein</fullName>
    </recommendedName>
</protein>
<dbReference type="STRING" id="1447883.A0A2B7YRD4"/>
<dbReference type="OrthoDB" id="1431247at2759"/>
<evidence type="ECO:0000256" key="1">
    <source>
        <dbReference type="ARBA" id="ARBA00023016"/>
    </source>
</evidence>
<organism evidence="6 7">
    <name type="scientific">Polytolypa hystricis (strain UAMH7299)</name>
    <dbReference type="NCBI Taxonomy" id="1447883"/>
    <lineage>
        <taxon>Eukaryota</taxon>
        <taxon>Fungi</taxon>
        <taxon>Dikarya</taxon>
        <taxon>Ascomycota</taxon>
        <taxon>Pezizomycotina</taxon>
        <taxon>Eurotiomycetes</taxon>
        <taxon>Eurotiomycetidae</taxon>
        <taxon>Onygenales</taxon>
        <taxon>Onygenales incertae sedis</taxon>
        <taxon>Polytolypa</taxon>
    </lineage>
</organism>
<sequence>MHALRRNNPTVLLANTAKQAFTKPARLATTTTPYLNHHHHHQPQNTQARTFHTTPIPKSTNNMSLFPRVPTSEFGSLFRLLEDYDQHREHRDSGQLANFAPKFDVREDKSAYILDGELPGIDQKDITIEFSDPHTLVIKGRSEREYTAGTPPKGLLGAGRTQGTIEGSRQPRVEEEEGEEGKQPSAAKGAGAGKRKEPAEEGSRYWVSERSVGEFQRSFNFPTRVNQDGVKANLKKGVLNIVVPKASAPSTKRITIEQA</sequence>
<feature type="domain" description="SHSP" evidence="5">
    <location>
        <begin position="94"/>
        <end position="259"/>
    </location>
</feature>
<dbReference type="EMBL" id="PDNA01000015">
    <property type="protein sequence ID" value="PGH26574.1"/>
    <property type="molecule type" value="Genomic_DNA"/>
</dbReference>
<evidence type="ECO:0000256" key="4">
    <source>
        <dbReference type="SAM" id="MobiDB-lite"/>
    </source>
</evidence>
<gene>
    <name evidence="6" type="ORF">AJ80_01703</name>
</gene>
<dbReference type="PANTHER" id="PTHR11527">
    <property type="entry name" value="HEAT-SHOCK PROTEIN 20 FAMILY MEMBER"/>
    <property type="match status" value="1"/>
</dbReference>
<keyword evidence="7" id="KW-1185">Reference proteome</keyword>
<dbReference type="InterPro" id="IPR031107">
    <property type="entry name" value="Small_HSP"/>
</dbReference>
<dbReference type="CDD" id="cd06464">
    <property type="entry name" value="ACD_sHsps-like"/>
    <property type="match status" value="1"/>
</dbReference>
<evidence type="ECO:0000313" key="6">
    <source>
        <dbReference type="EMBL" id="PGH26574.1"/>
    </source>
</evidence>
<dbReference type="InterPro" id="IPR008978">
    <property type="entry name" value="HSP20-like_chaperone"/>
</dbReference>
<keyword evidence="1" id="KW-0346">Stress response</keyword>
<comment type="similarity">
    <text evidence="2 3">Belongs to the small heat shock protein (HSP20) family.</text>
</comment>
<proteinExistence type="inferred from homology"/>
<evidence type="ECO:0000256" key="2">
    <source>
        <dbReference type="PROSITE-ProRule" id="PRU00285"/>
    </source>
</evidence>
<evidence type="ECO:0000259" key="5">
    <source>
        <dbReference type="PROSITE" id="PS01031"/>
    </source>
</evidence>
<name>A0A2B7YRD4_POLH7</name>
<dbReference type="AlphaFoldDB" id="A0A2B7YRD4"/>
<dbReference type="PROSITE" id="PS01031">
    <property type="entry name" value="SHSP"/>
    <property type="match status" value="1"/>
</dbReference>
<dbReference type="Gene3D" id="2.60.40.790">
    <property type="match status" value="1"/>
</dbReference>
<reference evidence="6 7" key="1">
    <citation type="submission" date="2017-10" db="EMBL/GenBank/DDBJ databases">
        <title>Comparative genomics in systemic dimorphic fungi from Ajellomycetaceae.</title>
        <authorList>
            <person name="Munoz J.F."/>
            <person name="Mcewen J.G."/>
            <person name="Clay O.K."/>
            <person name="Cuomo C.A."/>
        </authorList>
    </citation>
    <scope>NUCLEOTIDE SEQUENCE [LARGE SCALE GENOMIC DNA]</scope>
    <source>
        <strain evidence="6 7">UAMH7299</strain>
    </source>
</reference>
<dbReference type="InterPro" id="IPR002068">
    <property type="entry name" value="A-crystallin/Hsp20_dom"/>
</dbReference>
<dbReference type="SUPFAM" id="SSF49764">
    <property type="entry name" value="HSP20-like chaperones"/>
    <property type="match status" value="1"/>
</dbReference>
<comment type="caution">
    <text evidence="6">The sequence shown here is derived from an EMBL/GenBank/DDBJ whole genome shotgun (WGS) entry which is preliminary data.</text>
</comment>
<dbReference type="Pfam" id="PF00011">
    <property type="entry name" value="HSP20"/>
    <property type="match status" value="1"/>
</dbReference>